<dbReference type="AlphaFoldDB" id="A0A374MIG4"/>
<dbReference type="Pfam" id="PF13274">
    <property type="entry name" value="SocA_Panacea"/>
    <property type="match status" value="1"/>
</dbReference>
<organism evidence="2 3">
    <name type="scientific">Anaerobutyricum hallii</name>
    <dbReference type="NCBI Taxonomy" id="39488"/>
    <lineage>
        <taxon>Bacteria</taxon>
        <taxon>Bacillati</taxon>
        <taxon>Bacillota</taxon>
        <taxon>Clostridia</taxon>
        <taxon>Lachnospirales</taxon>
        <taxon>Lachnospiraceae</taxon>
        <taxon>Anaerobutyricum</taxon>
    </lineage>
</organism>
<dbReference type="InterPro" id="IPR025272">
    <property type="entry name" value="SocA_Panacea"/>
</dbReference>
<accession>A0A374MIG4</accession>
<feature type="non-terminal residue" evidence="2">
    <location>
        <position position="1"/>
    </location>
</feature>
<evidence type="ECO:0000313" key="2">
    <source>
        <dbReference type="EMBL" id="RGI70319.1"/>
    </source>
</evidence>
<gene>
    <name evidence="2" type="ORF">DXD91_17290</name>
</gene>
<dbReference type="EMBL" id="QSOE01000346">
    <property type="protein sequence ID" value="RGI70319.1"/>
    <property type="molecule type" value="Genomic_DNA"/>
</dbReference>
<proteinExistence type="predicted"/>
<dbReference type="Proteomes" id="UP000262524">
    <property type="component" value="Unassembled WGS sequence"/>
</dbReference>
<sequence>VRSLTPLKLQKILYLSQGWSYVWDDRELFLEEFEAWKYGPVNLEVYQYFKKIWK</sequence>
<feature type="domain" description="Antitoxin SocA-like Panacea" evidence="1">
    <location>
        <begin position="9"/>
        <end position="51"/>
    </location>
</feature>
<reference evidence="2 3" key="1">
    <citation type="submission" date="2018-08" db="EMBL/GenBank/DDBJ databases">
        <title>A genome reference for cultivated species of the human gut microbiota.</title>
        <authorList>
            <person name="Zou Y."/>
            <person name="Xue W."/>
            <person name="Luo G."/>
        </authorList>
    </citation>
    <scope>NUCLEOTIDE SEQUENCE [LARGE SCALE GENOMIC DNA]</scope>
    <source>
        <strain evidence="2 3">TM10-1AC</strain>
    </source>
</reference>
<evidence type="ECO:0000259" key="1">
    <source>
        <dbReference type="Pfam" id="PF13274"/>
    </source>
</evidence>
<protein>
    <submittedName>
        <fullName evidence="2">DUF4065 domain-containing protein</fullName>
    </submittedName>
</protein>
<comment type="caution">
    <text evidence="2">The sequence shown here is derived from an EMBL/GenBank/DDBJ whole genome shotgun (WGS) entry which is preliminary data.</text>
</comment>
<evidence type="ECO:0000313" key="3">
    <source>
        <dbReference type="Proteomes" id="UP000262524"/>
    </source>
</evidence>
<name>A0A374MIG4_9FIRM</name>